<dbReference type="OrthoDB" id="10016252at2759"/>
<evidence type="ECO:0000256" key="3">
    <source>
        <dbReference type="ARBA" id="ARBA00023002"/>
    </source>
</evidence>
<dbReference type="Proteomes" id="UP000325902">
    <property type="component" value="Unassembled WGS sequence"/>
</dbReference>
<sequence length="437" mass="48677">MAISSVIVVGAGPSGLLLALLLARANIPVTILEQNHALDPSPRATHFAPPAVYELRRAGVADQLRAEGFTPKTVCWRKPDGTYIAGLDGSVQDGQPDRMICLSLERVGQVLYENLVKQPCAEVKYGHKVLGLGQDGGRAWVEVQVEGEGGEGGTKKRMEADYIVGCDGANSQIRRSLFGDLNFPGRTWDEQIVATNTYYDFDQFGWEDSNFIVHPEDYYMAARISKDGMWRVTYGDTAGLTREELLARQPAKFEKMLPGNPKPDQYRIASISPYKIHQRIAEKMRVGRFLLAADAAHLCNPFGGMGLMGGIVDVGGLYDCLVGIHEGKADDTILDKYNDIRRQKWFDFSDPISCENLRRLWKDPETIGDEDEFLLALKRTAVDPEFSDEFQKGIYALQHDFTQYYREEKPVAEVARTDAKVDSGPAADYVRIMAAVR</sequence>
<keyword evidence="6" id="KW-1185">Reference proteome</keyword>
<dbReference type="Gene3D" id="3.30.70.2450">
    <property type="match status" value="1"/>
</dbReference>
<dbReference type="AlphaFoldDB" id="A0A5N5CVV1"/>
<comment type="caution">
    <text evidence="5">The sequence shown here is derived from an EMBL/GenBank/DDBJ whole genome shotgun (WGS) entry which is preliminary data.</text>
</comment>
<keyword evidence="5" id="KW-0503">Monooxygenase</keyword>
<evidence type="ECO:0000256" key="2">
    <source>
        <dbReference type="ARBA" id="ARBA00022827"/>
    </source>
</evidence>
<dbReference type="InterPro" id="IPR036188">
    <property type="entry name" value="FAD/NAD-bd_sf"/>
</dbReference>
<keyword evidence="1" id="KW-0285">Flavoprotein</keyword>
<dbReference type="GO" id="GO:0016709">
    <property type="term" value="F:oxidoreductase activity, acting on paired donors, with incorporation or reduction of molecular oxygen, NAD(P)H as one donor, and incorporation of one atom of oxygen"/>
    <property type="evidence" value="ECO:0007669"/>
    <property type="project" value="UniProtKB-ARBA"/>
</dbReference>
<dbReference type="Pfam" id="PF01494">
    <property type="entry name" value="FAD_binding_3"/>
    <property type="match status" value="1"/>
</dbReference>
<feature type="domain" description="FAD-binding" evidence="4">
    <location>
        <begin position="5"/>
        <end position="343"/>
    </location>
</feature>
<proteinExistence type="predicted"/>
<organism evidence="5 6">
    <name type="scientific">Lasiodiplodia theobromae</name>
    <dbReference type="NCBI Taxonomy" id="45133"/>
    <lineage>
        <taxon>Eukaryota</taxon>
        <taxon>Fungi</taxon>
        <taxon>Dikarya</taxon>
        <taxon>Ascomycota</taxon>
        <taxon>Pezizomycotina</taxon>
        <taxon>Dothideomycetes</taxon>
        <taxon>Dothideomycetes incertae sedis</taxon>
        <taxon>Botryosphaeriales</taxon>
        <taxon>Botryosphaeriaceae</taxon>
        <taxon>Lasiodiplodia</taxon>
    </lineage>
</organism>
<dbReference type="PANTHER" id="PTHR43004:SF3">
    <property type="entry name" value="P-HYDROXYBENZOATE HYDROXYLASE"/>
    <property type="match status" value="1"/>
</dbReference>
<evidence type="ECO:0000313" key="6">
    <source>
        <dbReference type="Proteomes" id="UP000325902"/>
    </source>
</evidence>
<dbReference type="GO" id="GO:0071949">
    <property type="term" value="F:FAD binding"/>
    <property type="evidence" value="ECO:0007669"/>
    <property type="project" value="InterPro"/>
</dbReference>
<dbReference type="SUPFAM" id="SSF51905">
    <property type="entry name" value="FAD/NAD(P)-binding domain"/>
    <property type="match status" value="1"/>
</dbReference>
<evidence type="ECO:0000313" key="5">
    <source>
        <dbReference type="EMBL" id="KAB2569470.1"/>
    </source>
</evidence>
<keyword evidence="3" id="KW-0560">Oxidoreductase</keyword>
<name>A0A5N5CVV1_9PEZI</name>
<evidence type="ECO:0000256" key="1">
    <source>
        <dbReference type="ARBA" id="ARBA00022630"/>
    </source>
</evidence>
<dbReference type="EMBL" id="VCHE01000192">
    <property type="protein sequence ID" value="KAB2569470.1"/>
    <property type="molecule type" value="Genomic_DNA"/>
</dbReference>
<evidence type="ECO:0000259" key="4">
    <source>
        <dbReference type="Pfam" id="PF01494"/>
    </source>
</evidence>
<dbReference type="PANTHER" id="PTHR43004">
    <property type="entry name" value="TRK SYSTEM POTASSIUM UPTAKE PROTEIN"/>
    <property type="match status" value="1"/>
</dbReference>
<dbReference type="Gene3D" id="3.50.50.60">
    <property type="entry name" value="FAD/NAD(P)-binding domain"/>
    <property type="match status" value="1"/>
</dbReference>
<dbReference type="PRINTS" id="PR00420">
    <property type="entry name" value="RNGMNOXGNASE"/>
</dbReference>
<protein>
    <submittedName>
        <fullName evidence="5">FAD-dependent monooxygenase terC</fullName>
    </submittedName>
</protein>
<reference evidence="5 6" key="1">
    <citation type="journal article" date="2019" name="Sci. Rep.">
        <title>A multi-omics analysis of the grapevine pathogen Lasiodiplodia theobromae reveals that temperature affects the expression of virulence- and pathogenicity-related genes.</title>
        <authorList>
            <person name="Felix C."/>
            <person name="Meneses R."/>
            <person name="Goncalves M.F.M."/>
            <person name="Tilleman L."/>
            <person name="Duarte A.S."/>
            <person name="Jorrin-Novo J.V."/>
            <person name="Van de Peer Y."/>
            <person name="Deforce D."/>
            <person name="Van Nieuwerburgh F."/>
            <person name="Esteves A.C."/>
            <person name="Alves A."/>
        </authorList>
    </citation>
    <scope>NUCLEOTIDE SEQUENCE [LARGE SCALE GENOMIC DNA]</scope>
    <source>
        <strain evidence="5 6">LA-SOL3</strain>
    </source>
</reference>
<accession>A0A5N5CVV1</accession>
<gene>
    <name evidence="5" type="primary">terC_0</name>
    <name evidence="5" type="ORF">DBV05_g11845</name>
</gene>
<dbReference type="InterPro" id="IPR050641">
    <property type="entry name" value="RIFMO-like"/>
</dbReference>
<keyword evidence="2" id="KW-0274">FAD</keyword>
<dbReference type="InterPro" id="IPR002938">
    <property type="entry name" value="FAD-bd"/>
</dbReference>